<keyword evidence="2" id="KW-1185">Reference proteome</keyword>
<dbReference type="Pfam" id="PF09956">
    <property type="entry name" value="Phage_cement_2"/>
    <property type="match status" value="1"/>
</dbReference>
<dbReference type="RefSeq" id="WP_014259995.1">
    <property type="nucleotide sequence ID" value="NC_016629.1"/>
</dbReference>
<evidence type="ECO:0008006" key="3">
    <source>
        <dbReference type="Google" id="ProtNLM"/>
    </source>
</evidence>
<dbReference type="KEGG" id="daf:Desaf_1914"/>
<name>F3Z2S6_DESAF</name>
<dbReference type="eggNOG" id="COG5471">
    <property type="taxonomic scope" value="Bacteria"/>
</dbReference>
<dbReference type="InterPro" id="IPR011231">
    <property type="entry name" value="Phage_VT1-Sakai_H0018"/>
</dbReference>
<dbReference type="PIRSF" id="PIRSF030771">
    <property type="entry name" value="UCP030771"/>
    <property type="match status" value="1"/>
</dbReference>
<dbReference type="HOGENOM" id="CLU_165535_2_0_7"/>
<accession>F3Z2S6</accession>
<evidence type="ECO:0000313" key="1">
    <source>
        <dbReference type="EMBL" id="EGJ50243.1"/>
    </source>
</evidence>
<dbReference type="STRING" id="690850.Desaf_1914"/>
<organism evidence="1 2">
    <name type="scientific">Desulfocurvibacter africanus subsp. africanus str. Walvis Bay</name>
    <dbReference type="NCBI Taxonomy" id="690850"/>
    <lineage>
        <taxon>Bacteria</taxon>
        <taxon>Pseudomonadati</taxon>
        <taxon>Thermodesulfobacteriota</taxon>
        <taxon>Desulfovibrionia</taxon>
        <taxon>Desulfovibrionales</taxon>
        <taxon>Desulfovibrionaceae</taxon>
        <taxon>Desulfocurvibacter</taxon>
    </lineage>
</organism>
<reference evidence="1 2" key="1">
    <citation type="journal article" date="2011" name="J. Bacteriol.">
        <title>Genome sequence of the mercury-methylating and pleomorphic Desulfovibrio africanus Strain Walvis Bay.</title>
        <authorList>
            <person name="Brown S.D."/>
            <person name="Wall J.D."/>
            <person name="Kucken A.M."/>
            <person name="Gilmour C.C."/>
            <person name="Podar M."/>
            <person name="Brandt C.C."/>
            <person name="Teshima H."/>
            <person name="Detter J.C."/>
            <person name="Han C.S."/>
            <person name="Land M.L."/>
            <person name="Lucas S."/>
            <person name="Han J."/>
            <person name="Pennacchio L."/>
            <person name="Nolan M."/>
            <person name="Pitluck S."/>
            <person name="Woyke T."/>
            <person name="Goodwin L."/>
            <person name="Palumbo A.V."/>
            <person name="Elias D.A."/>
        </authorList>
    </citation>
    <scope>NUCLEOTIDE SEQUENCE [LARGE SCALE GENOMIC DNA]</scope>
    <source>
        <strain evidence="1 2">Walvis Bay</strain>
    </source>
</reference>
<gene>
    <name evidence="1" type="ORF">Desaf_1914</name>
</gene>
<dbReference type="Proteomes" id="UP000007844">
    <property type="component" value="Chromosome"/>
</dbReference>
<evidence type="ECO:0000313" key="2">
    <source>
        <dbReference type="Proteomes" id="UP000007844"/>
    </source>
</evidence>
<sequence>MGQTSRFKGETMPYTPSGADVANGAAVLVGDMLGVATALIPDGETGDLVVVGVHELPKTTGTGHAIAQGDTVYWDATAGKITYTDDSAANKAVGKAWAAAGDSAATVLVKLNT</sequence>
<proteinExistence type="predicted"/>
<protein>
    <recommendedName>
        <fullName evidence="3">RecA/RadA recombinase</fullName>
    </recommendedName>
</protein>
<dbReference type="EMBL" id="CP003221">
    <property type="protein sequence ID" value="EGJ50243.1"/>
    <property type="molecule type" value="Genomic_DNA"/>
</dbReference>
<dbReference type="AlphaFoldDB" id="F3Z2S6"/>